<evidence type="ECO:0000256" key="19">
    <source>
        <dbReference type="ARBA" id="ARBA00044919"/>
    </source>
</evidence>
<dbReference type="OrthoDB" id="272777at2"/>
<evidence type="ECO:0000256" key="24">
    <source>
        <dbReference type="ARBA" id="ARBA00046376"/>
    </source>
</evidence>
<feature type="transmembrane region" description="Helical" evidence="26">
    <location>
        <begin position="320"/>
        <end position="339"/>
    </location>
</feature>
<evidence type="ECO:0000256" key="18">
    <source>
        <dbReference type="ARBA" id="ARBA00044912"/>
    </source>
</evidence>
<comment type="catalytic activity">
    <reaction evidence="10">
        <text>L-alpha-aminoacyl-L-arginine(out) = L-alpha-aminoacyl-L-arginine(in)</text>
        <dbReference type="Rhea" id="RHEA:79367"/>
        <dbReference type="ChEBI" id="CHEBI:229968"/>
    </reaction>
</comment>
<dbReference type="PROSITE" id="PS50850">
    <property type="entry name" value="MFS"/>
    <property type="match status" value="1"/>
</dbReference>
<evidence type="ECO:0000256" key="9">
    <source>
        <dbReference type="ARBA" id="ARBA00044878"/>
    </source>
</evidence>
<comment type="catalytic activity">
    <reaction evidence="15">
        <text>L-arginyl-L-alpha-amino acid(out) = L-arginyl-L-alpha-amino acid(in)</text>
        <dbReference type="Rhea" id="RHEA:79371"/>
        <dbReference type="ChEBI" id="CHEBI:84315"/>
    </reaction>
</comment>
<comment type="catalytic activity">
    <reaction evidence="9">
        <text>L-histidyl-glycine(out) = L-histidyl-glycine(in)</text>
        <dbReference type="Rhea" id="RHEA:79395"/>
        <dbReference type="ChEBI" id="CHEBI:229957"/>
    </reaction>
</comment>
<evidence type="ECO:0000256" key="4">
    <source>
        <dbReference type="ARBA" id="ARBA00022692"/>
    </source>
</evidence>
<evidence type="ECO:0000256" key="5">
    <source>
        <dbReference type="ARBA" id="ARBA00022989"/>
    </source>
</evidence>
<feature type="transmembrane region" description="Helical" evidence="26">
    <location>
        <begin position="101"/>
        <end position="121"/>
    </location>
</feature>
<evidence type="ECO:0000256" key="1">
    <source>
        <dbReference type="ARBA" id="ARBA00004155"/>
    </source>
</evidence>
<proteinExistence type="inferred from homology"/>
<evidence type="ECO:0000256" key="6">
    <source>
        <dbReference type="ARBA" id="ARBA00023136"/>
    </source>
</evidence>
<dbReference type="AlphaFoldDB" id="A0A7X1ZI64"/>
<comment type="catalytic activity">
    <reaction evidence="18">
        <text>L-histidyl-L-alpha-amino acid(out) = L-histidyl-L-alpha-amino acid(in)</text>
        <dbReference type="Rhea" id="RHEA:79379"/>
        <dbReference type="ChEBI" id="CHEBI:229964"/>
    </reaction>
</comment>
<evidence type="ECO:0000256" key="12">
    <source>
        <dbReference type="ARBA" id="ARBA00044891"/>
    </source>
</evidence>
<evidence type="ECO:0000256" key="13">
    <source>
        <dbReference type="ARBA" id="ARBA00044893"/>
    </source>
</evidence>
<dbReference type="Proteomes" id="UP000434582">
    <property type="component" value="Unassembled WGS sequence"/>
</dbReference>
<evidence type="ECO:0000256" key="23">
    <source>
        <dbReference type="ARBA" id="ARBA00045709"/>
    </source>
</evidence>
<comment type="catalytic activity">
    <reaction evidence="19">
        <text>L-alanyl-L-lysine(out) = L-alanyl-L-lysine(in)</text>
        <dbReference type="Rhea" id="RHEA:79415"/>
        <dbReference type="ChEBI" id="CHEBI:192470"/>
    </reaction>
</comment>
<feature type="transmembrane region" description="Helical" evidence="26">
    <location>
        <begin position="171"/>
        <end position="192"/>
    </location>
</feature>
<keyword evidence="5 26" id="KW-1133">Transmembrane helix</keyword>
<evidence type="ECO:0000313" key="29">
    <source>
        <dbReference type="Proteomes" id="UP000434582"/>
    </source>
</evidence>
<dbReference type="PANTHER" id="PTHR23512">
    <property type="entry name" value="MAJOR FACILITATOR SUPERFAMILY DOMAIN-CONTAINING PROTEIN 1"/>
    <property type="match status" value="1"/>
</dbReference>
<keyword evidence="29" id="KW-1185">Reference proteome</keyword>
<comment type="catalytic activity">
    <reaction evidence="11">
        <text>L-alpha-aminoacyl-L-histidine(out) = L-alpha-aminoacyl-L-histidine(in)</text>
        <dbReference type="Rhea" id="RHEA:79375"/>
        <dbReference type="ChEBI" id="CHEBI:229967"/>
    </reaction>
</comment>
<accession>A0A7X1ZI64</accession>
<dbReference type="InterPro" id="IPR011701">
    <property type="entry name" value="MFS"/>
</dbReference>
<evidence type="ECO:0000256" key="2">
    <source>
        <dbReference type="ARBA" id="ARBA00008335"/>
    </source>
</evidence>
<evidence type="ECO:0000256" key="8">
    <source>
        <dbReference type="ARBA" id="ARBA00044876"/>
    </source>
</evidence>
<feature type="transmembrane region" description="Helical" evidence="26">
    <location>
        <begin position="141"/>
        <end position="159"/>
    </location>
</feature>
<evidence type="ECO:0000256" key="14">
    <source>
        <dbReference type="ARBA" id="ARBA00044898"/>
    </source>
</evidence>
<evidence type="ECO:0000256" key="20">
    <source>
        <dbReference type="ARBA" id="ARBA00044924"/>
    </source>
</evidence>
<dbReference type="PANTHER" id="PTHR23512:SF3">
    <property type="entry name" value="MAJOR FACILITATOR SUPERFAMILY DOMAIN-CONTAINING PROTEIN 1"/>
    <property type="match status" value="1"/>
</dbReference>
<evidence type="ECO:0000256" key="15">
    <source>
        <dbReference type="ARBA" id="ARBA00044899"/>
    </source>
</evidence>
<evidence type="ECO:0000256" key="25">
    <source>
        <dbReference type="SAM" id="MobiDB-lite"/>
    </source>
</evidence>
<comment type="catalytic activity">
    <reaction evidence="20">
        <text>L-lysyl-glycine(out) = L-lysyl-glycine(in)</text>
        <dbReference type="Rhea" id="RHEA:79407"/>
        <dbReference type="ChEBI" id="CHEBI:191202"/>
    </reaction>
</comment>
<evidence type="ECO:0000256" key="16">
    <source>
        <dbReference type="ARBA" id="ARBA00044900"/>
    </source>
</evidence>
<name>A0A7X1ZI64_9PROT</name>
<evidence type="ECO:0000256" key="21">
    <source>
        <dbReference type="ARBA" id="ARBA00044985"/>
    </source>
</evidence>
<dbReference type="GO" id="GO:0022857">
    <property type="term" value="F:transmembrane transporter activity"/>
    <property type="evidence" value="ECO:0007669"/>
    <property type="project" value="InterPro"/>
</dbReference>
<feature type="transmembrane region" description="Helical" evidence="26">
    <location>
        <begin position="226"/>
        <end position="250"/>
    </location>
</feature>
<keyword evidence="3" id="KW-0813">Transport</keyword>
<feature type="transmembrane region" description="Helical" evidence="26">
    <location>
        <begin position="453"/>
        <end position="475"/>
    </location>
</feature>
<gene>
    <name evidence="28" type="ORF">GHC57_17955</name>
</gene>
<feature type="transmembrane region" description="Helical" evidence="26">
    <location>
        <begin position="71"/>
        <end position="89"/>
    </location>
</feature>
<evidence type="ECO:0000256" key="11">
    <source>
        <dbReference type="ARBA" id="ARBA00044884"/>
    </source>
</evidence>
<comment type="catalytic activity">
    <reaction evidence="16">
        <text>L-lysyl-L-lysine(out) = L-lysyl-L-lysine(in)</text>
        <dbReference type="Rhea" id="RHEA:79403"/>
        <dbReference type="ChEBI" id="CHEBI:229956"/>
    </reaction>
</comment>
<evidence type="ECO:0000256" key="26">
    <source>
        <dbReference type="SAM" id="Phobius"/>
    </source>
</evidence>
<dbReference type="InterPro" id="IPR052187">
    <property type="entry name" value="MFSD1"/>
</dbReference>
<comment type="catalytic activity">
    <reaction evidence="12">
        <text>L-lysyl-L-alpha-amino acid(out) = L-lysyl-L-alpha-amino acid(in)</text>
        <dbReference type="Rhea" id="RHEA:79387"/>
        <dbReference type="ChEBI" id="CHEBI:229965"/>
    </reaction>
</comment>
<evidence type="ECO:0000256" key="7">
    <source>
        <dbReference type="ARBA" id="ARBA00023228"/>
    </source>
</evidence>
<comment type="similarity">
    <text evidence="2">Belongs to the major facilitator superfamily.</text>
</comment>
<comment type="function">
    <text evidence="23">Lysosomal dipeptide uniporter that selectively exports lysine, arginine or histidine-containing dipeptides with a net positive charge from the lysosome lumen into the cytosol. Could play a role in a specific type of protein O-glycosylation indirectly regulating macrophages migration and tissue invasion. Also essential for liver homeostasis.</text>
</comment>
<dbReference type="Pfam" id="PF07690">
    <property type="entry name" value="MFS_1"/>
    <property type="match status" value="1"/>
</dbReference>
<dbReference type="InterPro" id="IPR020846">
    <property type="entry name" value="MFS_dom"/>
</dbReference>
<evidence type="ECO:0000259" key="27">
    <source>
        <dbReference type="PROSITE" id="PS50850"/>
    </source>
</evidence>
<feature type="transmembrane region" description="Helical" evidence="26">
    <location>
        <begin position="405"/>
        <end position="433"/>
    </location>
</feature>
<feature type="transmembrane region" description="Helical" evidence="26">
    <location>
        <begin position="285"/>
        <end position="308"/>
    </location>
</feature>
<comment type="caution">
    <text evidence="28">The sequence shown here is derived from an EMBL/GenBank/DDBJ whole genome shotgun (WGS) entry which is preliminary data.</text>
</comment>
<comment type="catalytic activity">
    <reaction evidence="8">
        <text>L-lysyl-L-alanine(out) = L-lysyl-L-alanine(in)</text>
        <dbReference type="Rhea" id="RHEA:79399"/>
        <dbReference type="ChEBI" id="CHEBI:229954"/>
    </reaction>
</comment>
<dbReference type="CDD" id="cd06174">
    <property type="entry name" value="MFS"/>
    <property type="match status" value="1"/>
</dbReference>
<keyword evidence="7" id="KW-0458">Lysosome</keyword>
<evidence type="ECO:0000256" key="22">
    <source>
        <dbReference type="ARBA" id="ARBA00045018"/>
    </source>
</evidence>
<dbReference type="Gene3D" id="1.20.1250.20">
    <property type="entry name" value="MFS general substrate transporter like domains"/>
    <property type="match status" value="2"/>
</dbReference>
<comment type="catalytic activity">
    <reaction evidence="14">
        <text>L-aspartyl-L-lysine(out) = L-aspartyl-L-lysine(in)</text>
        <dbReference type="Rhea" id="RHEA:79411"/>
        <dbReference type="ChEBI" id="CHEBI:229953"/>
    </reaction>
</comment>
<feature type="transmembrane region" description="Helical" evidence="26">
    <location>
        <begin position="351"/>
        <end position="369"/>
    </location>
</feature>
<keyword evidence="6 26" id="KW-0472">Membrane</keyword>
<evidence type="ECO:0000313" key="28">
    <source>
        <dbReference type="EMBL" id="MQX38404.1"/>
    </source>
</evidence>
<keyword evidence="4 26" id="KW-0812">Transmembrane</keyword>
<dbReference type="EMBL" id="WIVE01000097">
    <property type="protein sequence ID" value="MQX38404.1"/>
    <property type="molecule type" value="Genomic_DNA"/>
</dbReference>
<comment type="catalytic activity">
    <reaction evidence="13">
        <text>L-alpha-aminoacyl-L-lysine(out) = L-alpha-aminoacyl-L-lysine(in)</text>
        <dbReference type="Rhea" id="RHEA:79383"/>
        <dbReference type="ChEBI" id="CHEBI:229966"/>
    </reaction>
</comment>
<evidence type="ECO:0000256" key="17">
    <source>
        <dbReference type="ARBA" id="ARBA00044903"/>
    </source>
</evidence>
<dbReference type="SUPFAM" id="SSF103473">
    <property type="entry name" value="MFS general substrate transporter"/>
    <property type="match status" value="1"/>
</dbReference>
<feature type="region of interest" description="Disordered" evidence="25">
    <location>
        <begin position="1"/>
        <end position="30"/>
    </location>
</feature>
<organism evidence="28 29">
    <name type="scientific">Roseospira navarrensis</name>
    <dbReference type="NCBI Taxonomy" id="140058"/>
    <lineage>
        <taxon>Bacteria</taxon>
        <taxon>Pseudomonadati</taxon>
        <taxon>Pseudomonadota</taxon>
        <taxon>Alphaproteobacteria</taxon>
        <taxon>Rhodospirillales</taxon>
        <taxon>Rhodospirillaceae</taxon>
        <taxon>Roseospira</taxon>
    </lineage>
</organism>
<comment type="subcellular location">
    <subcellularLocation>
        <location evidence="1">Lysosome membrane</location>
        <topology evidence="1">Multi-pass membrane protein</topology>
    </subcellularLocation>
</comment>
<feature type="domain" description="Major facilitator superfamily (MFS) profile" evidence="27">
    <location>
        <begin position="73"/>
        <end position="483"/>
    </location>
</feature>
<feature type="transmembrane region" description="Helical" evidence="26">
    <location>
        <begin position="375"/>
        <end position="398"/>
    </location>
</feature>
<dbReference type="GO" id="GO:0005765">
    <property type="term" value="C:lysosomal membrane"/>
    <property type="evidence" value="ECO:0007669"/>
    <property type="project" value="UniProtKB-SubCell"/>
</dbReference>
<dbReference type="InterPro" id="IPR036259">
    <property type="entry name" value="MFS_trans_sf"/>
</dbReference>
<evidence type="ECO:0000256" key="10">
    <source>
        <dbReference type="ARBA" id="ARBA00044881"/>
    </source>
</evidence>
<comment type="catalytic activity">
    <reaction evidence="17">
        <text>L-arginyl-glycine(out) = L-arginyl-glycine(in)</text>
        <dbReference type="Rhea" id="RHEA:79391"/>
        <dbReference type="ChEBI" id="CHEBI:229955"/>
    </reaction>
</comment>
<comment type="subunit">
    <text evidence="24">Homodimer. Interacts with lysosomal protein GLMP (via lumenal domain); the interaction starts while both proteins are still in the endoplasmic reticulum and is required for stabilization of MFSD1 in lysosomes but has no direct effect on its targeting to lysosomes or transporter activity.</text>
</comment>
<sequence length="493" mass="51179">MRDAGSVWTSPRPPPNLPPAGGGEQSSAGCSGVLPPSRELLVRVDAPPTVAHDPAMSTPASSAASRAVPPALPWIMWGLGALFYCYGFFQRTAPSVMVDELMREFAVGAAITGTLSGLYFYTYAGLQIPVGLILDRFGPRRVLAVACALAGAGSLLFALSESLMGAYAGRLMIGGAVAFTWVGALLIITRWLPPERFAMMSGLTLACGMAGGVGGQAPLALLIEQIGWRGALGVAAALALVLAGLIALIVRDTGPYSPPAPTPDAGPRPSLRAGLARVLRNPQTYVVGVYAAALTSPMLSFAGLWGVPYLQRVHGVDRELAALATSGMMIGWGIGAPLMGWLSDRLRRRRVVMLIAASGSLVTLAAALYAPGLPFAAVAALMLVNGVVAGGMVLCFAVGREHNPLWAAGAALGVVNMLAMAAGAIFQPLLGWLLDRAWDGTMEAGRPVYSVEAFQSAMWVLVLMQGVALAAALLARETRCEQQDTTTRPGPPA</sequence>
<evidence type="ECO:0000256" key="3">
    <source>
        <dbReference type="ARBA" id="ARBA00022448"/>
    </source>
</evidence>
<protein>
    <recommendedName>
        <fullName evidence="21">Lysosomal dipeptide transporter MFSD1</fullName>
    </recommendedName>
    <alternativeName>
        <fullName evidence="22">Major facilitator superfamily domain-containing protein 1</fullName>
    </alternativeName>
</protein>
<reference evidence="28 29" key="1">
    <citation type="submission" date="2019-10" db="EMBL/GenBank/DDBJ databases">
        <title>Draft whole-genome sequence of the purple nonsulfur photosynthetic bacterium Roseospira navarrensis DSM 15114.</title>
        <authorList>
            <person name="Kyndt J.A."/>
            <person name="Meyer T.E."/>
        </authorList>
    </citation>
    <scope>NUCLEOTIDE SEQUENCE [LARGE SCALE GENOMIC DNA]</scope>
    <source>
        <strain evidence="28 29">DSM 15114</strain>
    </source>
</reference>